<comment type="caution">
    <text evidence="1">The sequence shown here is derived from an EMBL/GenBank/DDBJ whole genome shotgun (WGS) entry which is preliminary data.</text>
</comment>
<dbReference type="AlphaFoldDB" id="A0AAD6Z7V4"/>
<dbReference type="InterPro" id="IPR032675">
    <property type="entry name" value="LRR_dom_sf"/>
</dbReference>
<dbReference type="Proteomes" id="UP001218218">
    <property type="component" value="Unassembled WGS sequence"/>
</dbReference>
<organism evidence="1 2">
    <name type="scientific">Mycena albidolilacea</name>
    <dbReference type="NCBI Taxonomy" id="1033008"/>
    <lineage>
        <taxon>Eukaryota</taxon>
        <taxon>Fungi</taxon>
        <taxon>Dikarya</taxon>
        <taxon>Basidiomycota</taxon>
        <taxon>Agaricomycotina</taxon>
        <taxon>Agaricomycetes</taxon>
        <taxon>Agaricomycetidae</taxon>
        <taxon>Agaricales</taxon>
        <taxon>Marasmiineae</taxon>
        <taxon>Mycenaceae</taxon>
        <taxon>Mycena</taxon>
    </lineage>
</organism>
<dbReference type="SUPFAM" id="SSF52047">
    <property type="entry name" value="RNI-like"/>
    <property type="match status" value="1"/>
</dbReference>
<protein>
    <recommendedName>
        <fullName evidence="3">F-box domain-containing protein</fullName>
    </recommendedName>
</protein>
<accession>A0AAD6Z7V4</accession>
<dbReference type="Gene3D" id="3.80.10.10">
    <property type="entry name" value="Ribonuclease Inhibitor"/>
    <property type="match status" value="1"/>
</dbReference>
<reference evidence="1" key="1">
    <citation type="submission" date="2023-03" db="EMBL/GenBank/DDBJ databases">
        <title>Massive genome expansion in bonnet fungi (Mycena s.s.) driven by repeated elements and novel gene families across ecological guilds.</title>
        <authorList>
            <consortium name="Lawrence Berkeley National Laboratory"/>
            <person name="Harder C.B."/>
            <person name="Miyauchi S."/>
            <person name="Viragh M."/>
            <person name="Kuo A."/>
            <person name="Thoen E."/>
            <person name="Andreopoulos B."/>
            <person name="Lu D."/>
            <person name="Skrede I."/>
            <person name="Drula E."/>
            <person name="Henrissat B."/>
            <person name="Morin E."/>
            <person name="Kohler A."/>
            <person name="Barry K."/>
            <person name="LaButti K."/>
            <person name="Morin E."/>
            <person name="Salamov A."/>
            <person name="Lipzen A."/>
            <person name="Mereny Z."/>
            <person name="Hegedus B."/>
            <person name="Baldrian P."/>
            <person name="Stursova M."/>
            <person name="Weitz H."/>
            <person name="Taylor A."/>
            <person name="Grigoriev I.V."/>
            <person name="Nagy L.G."/>
            <person name="Martin F."/>
            <person name="Kauserud H."/>
        </authorList>
    </citation>
    <scope>NUCLEOTIDE SEQUENCE</scope>
    <source>
        <strain evidence="1">CBHHK002</strain>
    </source>
</reference>
<name>A0AAD6Z7V4_9AGAR</name>
<dbReference type="EMBL" id="JARIHO010000078">
    <property type="protein sequence ID" value="KAJ7310637.1"/>
    <property type="molecule type" value="Genomic_DNA"/>
</dbReference>
<gene>
    <name evidence="1" type="ORF">DFH08DRAFT_1088070</name>
</gene>
<keyword evidence="2" id="KW-1185">Reference proteome</keyword>
<proteinExistence type="predicted"/>
<evidence type="ECO:0008006" key="3">
    <source>
        <dbReference type="Google" id="ProtNLM"/>
    </source>
</evidence>
<evidence type="ECO:0000313" key="2">
    <source>
        <dbReference type="Proteomes" id="UP001218218"/>
    </source>
</evidence>
<evidence type="ECO:0000313" key="1">
    <source>
        <dbReference type="EMBL" id="KAJ7310637.1"/>
    </source>
</evidence>
<sequence length="496" mass="55781">MQTTTTTSPPPVPYLQNIPAELWIACWTLCSKSDLRSISMVCKVFRSICLPLLFQNQSLDVRPSERSTYGRWEERSRQLQHMADRLETLVAYAPLVRSWRISIGLTGRESDSHPNIEDWRFFNDSYERILITFGATLGLYRNLSSLHLEWFVVDEPFRDILASLLVLEDLTLSNCDIFHYDGFLKLKSFAEFGSSSEAKLLRIASADSLQTLKLDGGRIFLPIIRGFGTENLTQLVDLSLEELHNVTIFFGVLKRCPQLQSLRITALTRTSSISLDDTTPDSVDPSWIPPLRSIAVPSVALIRMLVPNRPISEVTVFGSQSESPVHLSAEELMPLLMDIASSSAPLESLVLPGADPTLGRLIFIAKRFPQLRQLSMVIQETGTRVVEGRPDPHDRSGPSKPFPVLRRNKLPDITSASNVHNILRWIFCGDILLPPRLEVLKLEADVIVRECFSSSQLQQVAKAVCRLCPGLRELYLHRSSLMRTGKAWKTVGSDSK</sequence>